<evidence type="ECO:0000313" key="6">
    <source>
        <dbReference type="Proteomes" id="UP000823891"/>
    </source>
</evidence>
<evidence type="ECO:0000313" key="5">
    <source>
        <dbReference type="EMBL" id="HJC25780.1"/>
    </source>
</evidence>
<feature type="transmembrane region" description="Helical" evidence="3">
    <location>
        <begin position="165"/>
        <end position="188"/>
    </location>
</feature>
<gene>
    <name evidence="5" type="ORF">H9761_19135</name>
</gene>
<feature type="compositionally biased region" description="Basic and acidic residues" evidence="2">
    <location>
        <begin position="24"/>
        <end position="40"/>
    </location>
</feature>
<dbReference type="InterPro" id="IPR004474">
    <property type="entry name" value="LytR_CpsA_psr"/>
</dbReference>
<dbReference type="AlphaFoldDB" id="A0A9D2NKU7"/>
<dbReference type="PANTHER" id="PTHR33392">
    <property type="entry name" value="POLYISOPRENYL-TEICHOIC ACID--PEPTIDOGLYCAN TEICHOIC ACID TRANSFERASE TAGU"/>
    <property type="match status" value="1"/>
</dbReference>
<reference evidence="5" key="2">
    <citation type="submission" date="2021-04" db="EMBL/GenBank/DDBJ databases">
        <authorList>
            <person name="Gilroy R."/>
        </authorList>
    </citation>
    <scope>NUCLEOTIDE SEQUENCE</scope>
    <source>
        <strain evidence="5">USAMLcec2-132</strain>
    </source>
</reference>
<feature type="compositionally biased region" description="Acidic residues" evidence="2">
    <location>
        <begin position="49"/>
        <end position="100"/>
    </location>
</feature>
<feature type="domain" description="Cell envelope-related transcriptional attenuator" evidence="4">
    <location>
        <begin position="226"/>
        <end position="385"/>
    </location>
</feature>
<name>A0A9D2NKU7_9FIRM</name>
<dbReference type="EMBL" id="DWWS01000072">
    <property type="protein sequence ID" value="HJC25780.1"/>
    <property type="molecule type" value="Genomic_DNA"/>
</dbReference>
<dbReference type="PANTHER" id="PTHR33392:SF6">
    <property type="entry name" value="POLYISOPRENYL-TEICHOIC ACID--PEPTIDOGLYCAN TEICHOIC ACID TRANSFERASE TAGU"/>
    <property type="match status" value="1"/>
</dbReference>
<dbReference type="Pfam" id="PF03816">
    <property type="entry name" value="LytR_cpsA_psr"/>
    <property type="match status" value="1"/>
</dbReference>
<organism evidence="5 6">
    <name type="scientific">Candidatus Eisenbergiella merdavium</name>
    <dbReference type="NCBI Taxonomy" id="2838551"/>
    <lineage>
        <taxon>Bacteria</taxon>
        <taxon>Bacillati</taxon>
        <taxon>Bacillota</taxon>
        <taxon>Clostridia</taxon>
        <taxon>Lachnospirales</taxon>
        <taxon>Lachnospiraceae</taxon>
        <taxon>Eisenbergiella</taxon>
    </lineage>
</organism>
<keyword evidence="3" id="KW-1133">Transmembrane helix</keyword>
<keyword evidence="3" id="KW-0812">Transmembrane</keyword>
<dbReference type="InterPro" id="IPR050922">
    <property type="entry name" value="LytR/CpsA/Psr_CW_biosynth"/>
</dbReference>
<comment type="similarity">
    <text evidence="1">Belongs to the LytR/CpsA/Psr (LCP) family.</text>
</comment>
<protein>
    <submittedName>
        <fullName evidence="5">LCP family protein</fullName>
    </submittedName>
</protein>
<sequence length="469" mass="52656">MGKKTENEMEQIRRGLEQFLEHEVDGLGEGVRPENERELFSEEQGGESLAEEEGEVFLPEEEDDLPEDDGDGLSENNGDDFPEDDGENFPEEDEDIFQEEENGRESFRKKESGIERREKRRADRSGGKRRENRTERNENRTERKAEKRDMGEGKKKKKHSGLKKLLTFLLILLALFFGGLYLAVGFVYDRMNHVQNEAGSGPLKENGVTSVLLIGSDSRTAGTEGRSDAMILLTISDRTRTVHMTSLLRDMYVDIPGHDGNRLNAAYAYGGPELLMETVNQNFGTEVCHYAVVNFEAFAGLVDAVGGVTLELTNEEVQWVNAYLNEYNELRGMPMETDYLDTSLSGNIHLNGAQALAYCRNRYIGTDFARTQRQRNVLSAVMKKLPGALVTNPGGLINGLFPNLTTNLTQGECMQLSLMAGKLLTYELVQDSLPLDGTYSNANIRGMAVLQVDFDQNRAYLRKEIYGEE</sequence>
<comment type="caution">
    <text evidence="5">The sequence shown here is derived from an EMBL/GenBank/DDBJ whole genome shotgun (WGS) entry which is preliminary data.</text>
</comment>
<evidence type="ECO:0000256" key="3">
    <source>
        <dbReference type="SAM" id="Phobius"/>
    </source>
</evidence>
<dbReference type="Gene3D" id="3.40.630.190">
    <property type="entry name" value="LCP protein"/>
    <property type="match status" value="1"/>
</dbReference>
<proteinExistence type="inferred from homology"/>
<reference evidence="5" key="1">
    <citation type="journal article" date="2021" name="PeerJ">
        <title>Extensive microbial diversity within the chicken gut microbiome revealed by metagenomics and culture.</title>
        <authorList>
            <person name="Gilroy R."/>
            <person name="Ravi A."/>
            <person name="Getino M."/>
            <person name="Pursley I."/>
            <person name="Horton D.L."/>
            <person name="Alikhan N.F."/>
            <person name="Baker D."/>
            <person name="Gharbi K."/>
            <person name="Hall N."/>
            <person name="Watson M."/>
            <person name="Adriaenssens E.M."/>
            <person name="Foster-Nyarko E."/>
            <person name="Jarju S."/>
            <person name="Secka A."/>
            <person name="Antonio M."/>
            <person name="Oren A."/>
            <person name="Chaudhuri R.R."/>
            <person name="La Ragione R."/>
            <person name="Hildebrand F."/>
            <person name="Pallen M.J."/>
        </authorList>
    </citation>
    <scope>NUCLEOTIDE SEQUENCE</scope>
    <source>
        <strain evidence="5">USAMLcec2-132</strain>
    </source>
</reference>
<feature type="compositionally biased region" description="Basic and acidic residues" evidence="2">
    <location>
        <begin position="101"/>
        <end position="153"/>
    </location>
</feature>
<dbReference type="NCBIfam" id="TIGR00350">
    <property type="entry name" value="lytR_cpsA_psr"/>
    <property type="match status" value="1"/>
</dbReference>
<accession>A0A9D2NKU7</accession>
<evidence type="ECO:0000256" key="2">
    <source>
        <dbReference type="SAM" id="MobiDB-lite"/>
    </source>
</evidence>
<keyword evidence="3" id="KW-0472">Membrane</keyword>
<evidence type="ECO:0000259" key="4">
    <source>
        <dbReference type="Pfam" id="PF03816"/>
    </source>
</evidence>
<dbReference type="Proteomes" id="UP000823891">
    <property type="component" value="Unassembled WGS sequence"/>
</dbReference>
<evidence type="ECO:0000256" key="1">
    <source>
        <dbReference type="ARBA" id="ARBA00006068"/>
    </source>
</evidence>
<feature type="region of interest" description="Disordered" evidence="2">
    <location>
        <begin position="24"/>
        <end position="156"/>
    </location>
</feature>